<dbReference type="RefSeq" id="WP_337334488.1">
    <property type="nucleotide sequence ID" value="NZ_JBBDHC010000003.1"/>
</dbReference>
<dbReference type="PANTHER" id="PTHR10625">
    <property type="entry name" value="HISTONE DEACETYLASE HDAC1-RELATED"/>
    <property type="match status" value="1"/>
</dbReference>
<dbReference type="InterPro" id="IPR000286">
    <property type="entry name" value="HDACs"/>
</dbReference>
<sequence length="304" mass="32353">MRIYSHPDCLLHANAAIHPESPARLAGVLEAIRAAGLRGIEWVEAPCATRAQLGLVHTAAHIARILDAPADAPRMLDGDTGMNAHSAVAALRAAGAGCAAVDAVMLGQCERAFCAVRPPGHHATPDRAMGFCLFNSVAVAARYAIEAHGLERVAIVDFDVHHGNGTQACFESEPRVMYLSSHERGLYPNTGLAAERGVGNVRNLLLAPASGSAAFRAAWRDVLLPALDAFRPELLLVSAGFDAHRADPLAHLELESDDFAWITRELLAIALRHARGRIVSTLEGGYDLAALRECAVAHVRELMG</sequence>
<feature type="domain" description="Histone deacetylase" evidence="2">
    <location>
        <begin position="18"/>
        <end position="301"/>
    </location>
</feature>
<evidence type="ECO:0000259" key="2">
    <source>
        <dbReference type="Pfam" id="PF00850"/>
    </source>
</evidence>
<evidence type="ECO:0000313" key="4">
    <source>
        <dbReference type="Proteomes" id="UP001364472"/>
    </source>
</evidence>
<dbReference type="AlphaFoldDB" id="A0AAW9QXN5"/>
<dbReference type="EMBL" id="JBBDHC010000003">
    <property type="protein sequence ID" value="MEJ1248678.1"/>
    <property type="molecule type" value="Genomic_DNA"/>
</dbReference>
<evidence type="ECO:0000256" key="1">
    <source>
        <dbReference type="ARBA" id="ARBA00005947"/>
    </source>
</evidence>
<comment type="caution">
    <text evidence="3">The sequence shown here is derived from an EMBL/GenBank/DDBJ whole genome shotgun (WGS) entry which is preliminary data.</text>
</comment>
<dbReference type="GO" id="GO:0040029">
    <property type="term" value="P:epigenetic regulation of gene expression"/>
    <property type="evidence" value="ECO:0007669"/>
    <property type="project" value="TreeGrafter"/>
</dbReference>
<dbReference type="GO" id="GO:0004407">
    <property type="term" value="F:histone deacetylase activity"/>
    <property type="evidence" value="ECO:0007669"/>
    <property type="project" value="TreeGrafter"/>
</dbReference>
<reference evidence="3 4" key="1">
    <citation type="journal article" date="2016" name="Antonie Van Leeuwenhoek">
        <title>Denitratimonas tolerans gen. nov., sp. nov., a denitrifying bacterium isolated from a bioreactor for tannery wastewater treatment.</title>
        <authorList>
            <person name="Han S.I."/>
            <person name="Kim J.O."/>
            <person name="Lee Y.R."/>
            <person name="Ekpeghere K.I."/>
            <person name="Koh S.C."/>
            <person name="Whang K.S."/>
        </authorList>
    </citation>
    <scope>NUCLEOTIDE SEQUENCE [LARGE SCALE GENOMIC DNA]</scope>
    <source>
        <strain evidence="3 4">KACC 17565</strain>
    </source>
</reference>
<dbReference type="PRINTS" id="PR01270">
    <property type="entry name" value="HDASUPER"/>
</dbReference>
<dbReference type="Pfam" id="PF00850">
    <property type="entry name" value="Hist_deacetyl"/>
    <property type="match status" value="1"/>
</dbReference>
<dbReference type="InterPro" id="IPR023801">
    <property type="entry name" value="His_deacetylse_dom"/>
</dbReference>
<dbReference type="InterPro" id="IPR037138">
    <property type="entry name" value="His_deacetylse_dom_sf"/>
</dbReference>
<dbReference type="Proteomes" id="UP001364472">
    <property type="component" value="Unassembled WGS sequence"/>
</dbReference>
<dbReference type="SUPFAM" id="SSF52768">
    <property type="entry name" value="Arginase/deacetylase"/>
    <property type="match status" value="1"/>
</dbReference>
<dbReference type="PANTHER" id="PTHR10625:SF10">
    <property type="entry name" value="HISTONE DEACETYLASE HDAC1"/>
    <property type="match status" value="1"/>
</dbReference>
<keyword evidence="4" id="KW-1185">Reference proteome</keyword>
<evidence type="ECO:0000313" key="3">
    <source>
        <dbReference type="EMBL" id="MEJ1248678.1"/>
    </source>
</evidence>
<accession>A0AAW9QXN5</accession>
<gene>
    <name evidence="3" type="ORF">WB794_03175</name>
</gene>
<dbReference type="CDD" id="cd11599">
    <property type="entry name" value="HDAC_classII_2"/>
    <property type="match status" value="1"/>
</dbReference>
<comment type="similarity">
    <text evidence="1">Belongs to the histone deacetylase family.</text>
</comment>
<organism evidence="3 4">
    <name type="scientific">Denitratimonas tolerans</name>
    <dbReference type="NCBI Taxonomy" id="1338420"/>
    <lineage>
        <taxon>Bacteria</taxon>
        <taxon>Pseudomonadati</taxon>
        <taxon>Pseudomonadota</taxon>
        <taxon>Gammaproteobacteria</taxon>
        <taxon>Lysobacterales</taxon>
        <taxon>Lysobacteraceae</taxon>
        <taxon>Denitratimonas</taxon>
    </lineage>
</organism>
<protein>
    <submittedName>
        <fullName evidence="3">Histone deacetylase family protein</fullName>
    </submittedName>
</protein>
<name>A0AAW9QXN5_9GAMM</name>
<dbReference type="InterPro" id="IPR023696">
    <property type="entry name" value="Ureohydrolase_dom_sf"/>
</dbReference>
<dbReference type="Gene3D" id="3.40.800.20">
    <property type="entry name" value="Histone deacetylase domain"/>
    <property type="match status" value="1"/>
</dbReference>
<proteinExistence type="inferred from homology"/>